<accession>G0MRF5</accession>
<dbReference type="InParanoid" id="G0MRF5"/>
<protein>
    <submittedName>
        <fullName evidence="2">Uncharacterized protein</fullName>
    </submittedName>
</protein>
<evidence type="ECO:0000313" key="3">
    <source>
        <dbReference type="Proteomes" id="UP000008068"/>
    </source>
</evidence>
<keyword evidence="1" id="KW-0238">DNA-binding</keyword>
<dbReference type="GO" id="GO:0044818">
    <property type="term" value="P:mitotic G2/M transition checkpoint"/>
    <property type="evidence" value="ECO:0007669"/>
    <property type="project" value="TreeGrafter"/>
</dbReference>
<dbReference type="InterPro" id="IPR012340">
    <property type="entry name" value="NA-bd_OB-fold"/>
</dbReference>
<organism evidence="3">
    <name type="scientific">Caenorhabditis brenneri</name>
    <name type="common">Nematode worm</name>
    <dbReference type="NCBI Taxonomy" id="135651"/>
    <lineage>
        <taxon>Eukaryota</taxon>
        <taxon>Metazoa</taxon>
        <taxon>Ecdysozoa</taxon>
        <taxon>Nematoda</taxon>
        <taxon>Chromadorea</taxon>
        <taxon>Rhabditida</taxon>
        <taxon>Rhabditina</taxon>
        <taxon>Rhabditomorpha</taxon>
        <taxon>Rhabditoidea</taxon>
        <taxon>Rhabditidae</taxon>
        <taxon>Peloderinae</taxon>
        <taxon>Caenorhabditis</taxon>
    </lineage>
</organism>
<dbReference type="EMBL" id="GL379808">
    <property type="protein sequence ID" value="EGT42101.1"/>
    <property type="molecule type" value="Genomic_DNA"/>
</dbReference>
<reference evidence="3" key="1">
    <citation type="submission" date="2011-07" db="EMBL/GenBank/DDBJ databases">
        <authorList>
            <consortium name="Caenorhabditis brenneri Sequencing and Analysis Consortium"/>
            <person name="Wilson R.K."/>
        </authorList>
    </citation>
    <scope>NUCLEOTIDE SEQUENCE [LARGE SCALE GENOMIC DNA]</scope>
    <source>
        <strain evidence="3">PB2801</strain>
    </source>
</reference>
<evidence type="ECO:0000256" key="1">
    <source>
        <dbReference type="ARBA" id="ARBA00023125"/>
    </source>
</evidence>
<dbReference type="OrthoDB" id="295715at2759"/>
<dbReference type="SUPFAM" id="SSF50249">
    <property type="entry name" value="Nucleic acid-binding proteins"/>
    <property type="match status" value="1"/>
</dbReference>
<dbReference type="eggNOG" id="KOG3416">
    <property type="taxonomic scope" value="Eukaryota"/>
</dbReference>
<dbReference type="PANTHER" id="PTHR13356">
    <property type="entry name" value="OB FOLD NUCLEIC ACID BINDING PROTEIN-RELATED"/>
    <property type="match status" value="1"/>
</dbReference>
<dbReference type="InterPro" id="IPR051231">
    <property type="entry name" value="SOSS-B"/>
</dbReference>
<dbReference type="FunCoup" id="G0MRF5">
    <property type="interactions" value="1581"/>
</dbReference>
<dbReference type="AlphaFoldDB" id="G0MRF5"/>
<dbReference type="GO" id="GO:0070876">
    <property type="term" value="C:SOSS complex"/>
    <property type="evidence" value="ECO:0007669"/>
    <property type="project" value="TreeGrafter"/>
</dbReference>
<keyword evidence="3" id="KW-1185">Reference proteome</keyword>
<evidence type="ECO:0000313" key="2">
    <source>
        <dbReference type="EMBL" id="EGT42101.1"/>
    </source>
</evidence>
<gene>
    <name evidence="2" type="ORF">CAEBREN_15185</name>
</gene>
<dbReference type="GO" id="GO:0003677">
    <property type="term" value="F:DNA binding"/>
    <property type="evidence" value="ECO:0007669"/>
    <property type="project" value="UniProtKB-KW"/>
</dbReference>
<dbReference type="HOGENOM" id="CLU_1918901_0_0_1"/>
<proteinExistence type="predicted"/>
<dbReference type="PANTHER" id="PTHR13356:SF0">
    <property type="entry name" value="SOSS COMPLEX SUBUNIT B HOMOLOG"/>
    <property type="match status" value="1"/>
</dbReference>
<dbReference type="GO" id="GO:0000724">
    <property type="term" value="P:double-strand break repair via homologous recombination"/>
    <property type="evidence" value="ECO:0007669"/>
    <property type="project" value="TreeGrafter"/>
</dbReference>
<dbReference type="STRING" id="135651.G0MRF5"/>
<dbReference type="Gene3D" id="2.40.50.140">
    <property type="entry name" value="Nucleic acid-binding proteins"/>
    <property type="match status" value="1"/>
</dbReference>
<dbReference type="Proteomes" id="UP000008068">
    <property type="component" value="Unassembled WGS sequence"/>
</dbReference>
<dbReference type="GO" id="GO:0010212">
    <property type="term" value="P:response to ionizing radiation"/>
    <property type="evidence" value="ECO:0007669"/>
    <property type="project" value="TreeGrafter"/>
</dbReference>
<name>G0MRF5_CAEBE</name>
<sequence length="132" mass="14796">MSADIPLNQLQPNMNSISVTAIVLDPGVNRRTQSGSIITMKVADSTGSINASIINPECDTYKPGDILKFRGAYTSIYQVCPTTVISQLFKHSGRVNIRCCEEWRMQKNWRVCHGFFRNTGYQPNASPSRNIR</sequence>